<dbReference type="SUPFAM" id="SSF53067">
    <property type="entry name" value="Actin-like ATPase domain"/>
    <property type="match status" value="2"/>
</dbReference>
<evidence type="ECO:0008006" key="3">
    <source>
        <dbReference type="Google" id="ProtNLM"/>
    </source>
</evidence>
<keyword evidence="2" id="KW-1185">Reference proteome</keyword>
<accession>A0A0H2RPK4</accession>
<protein>
    <recommendedName>
        <fullName evidence="3">Actin-like ATPase domain-containing protein</fullName>
    </recommendedName>
</protein>
<reference evidence="1 2" key="1">
    <citation type="submission" date="2015-04" db="EMBL/GenBank/DDBJ databases">
        <title>Complete genome sequence of Schizopora paradoxa KUC8140, a cosmopolitan wood degrader in East Asia.</title>
        <authorList>
            <consortium name="DOE Joint Genome Institute"/>
            <person name="Min B."/>
            <person name="Park H."/>
            <person name="Jang Y."/>
            <person name="Kim J.-J."/>
            <person name="Kim K.H."/>
            <person name="Pangilinan J."/>
            <person name="Lipzen A."/>
            <person name="Riley R."/>
            <person name="Grigoriev I.V."/>
            <person name="Spatafora J.W."/>
            <person name="Choi I.-G."/>
        </authorList>
    </citation>
    <scope>NUCLEOTIDE SEQUENCE [LARGE SCALE GENOMIC DNA]</scope>
    <source>
        <strain evidence="1 2">KUC8140</strain>
    </source>
</reference>
<dbReference type="PANTHER" id="PTHR14187">
    <property type="entry name" value="ALPHA KINASE/ELONGATION FACTOR 2 KINASE"/>
    <property type="match status" value="1"/>
</dbReference>
<dbReference type="InParanoid" id="A0A0H2RPK4"/>
<dbReference type="OrthoDB" id="2963168at2759"/>
<dbReference type="AlphaFoldDB" id="A0A0H2RPK4"/>
<dbReference type="Proteomes" id="UP000053477">
    <property type="component" value="Unassembled WGS sequence"/>
</dbReference>
<proteinExistence type="predicted"/>
<dbReference type="PANTHER" id="PTHR14187:SF5">
    <property type="entry name" value="HEAT SHOCK 70 KDA PROTEIN 12A"/>
    <property type="match status" value="1"/>
</dbReference>
<sequence>MRTDPQPPTYEGPSRRLVVAFDVGTTFSGVSYCFLDPGVIPKICSLTKYPGQASGGSSKIPTVMYYDKDGNMKCAGAETQLPENEMNADDEEWIKVDWFKLRLRPKSMPSKLENAKLPPLPTGKNIVQVFADFLGYLMLCTETFIKETYSMVTEDVWKKLQTDMVIVLAHPNGWEGAQQKQMRDAAILAKIIPDKPSGRERVVFVSEGEASLHFCVKGEFIDDAERGFVIADLGGGTLDFSAYKVCGQKPLKVEEMDASKCLLEGSVLVTQRAHVSFRKKLEGSTYGDEKTIAQISDKFDETTKKVFRTKNDTCLVVFGSPRDDDKAYGIRGGRLKLAGEEVAAFFEPSISATVKAIEEHIRASPIKVSAVYMVGGFSASPYLKSEVETRLKSHNIKVATPDGQAVKAVADGAVSFYIDHYVMARVAKGSYGVVCSKFLEDHKADHMKRKATAFVTASGYEYIPGGFATILKKGTVVSEETEFRDHFHREYEMDIVPPAIRSVISVYNGAGDPPDWVDEMAETPRQLCTVVADMTKIRPTEVEEVSREGGRYKSYNYDVLLYFGGPELKAQTAWMENGVEKRYAAL</sequence>
<dbReference type="EMBL" id="KQ085953">
    <property type="protein sequence ID" value="KLO13814.1"/>
    <property type="molecule type" value="Genomic_DNA"/>
</dbReference>
<organism evidence="1 2">
    <name type="scientific">Schizopora paradoxa</name>
    <dbReference type="NCBI Taxonomy" id="27342"/>
    <lineage>
        <taxon>Eukaryota</taxon>
        <taxon>Fungi</taxon>
        <taxon>Dikarya</taxon>
        <taxon>Basidiomycota</taxon>
        <taxon>Agaricomycotina</taxon>
        <taxon>Agaricomycetes</taxon>
        <taxon>Hymenochaetales</taxon>
        <taxon>Schizoporaceae</taxon>
        <taxon>Schizopora</taxon>
    </lineage>
</organism>
<gene>
    <name evidence="1" type="ORF">SCHPADRAFT_915119</name>
</gene>
<name>A0A0H2RPK4_9AGAM</name>
<dbReference type="Gene3D" id="3.30.420.40">
    <property type="match status" value="2"/>
</dbReference>
<dbReference type="STRING" id="27342.A0A0H2RPK4"/>
<evidence type="ECO:0000313" key="2">
    <source>
        <dbReference type="Proteomes" id="UP000053477"/>
    </source>
</evidence>
<dbReference type="Gene3D" id="3.90.640.10">
    <property type="entry name" value="Actin, Chain A, domain 4"/>
    <property type="match status" value="1"/>
</dbReference>
<dbReference type="InterPro" id="IPR043129">
    <property type="entry name" value="ATPase_NBD"/>
</dbReference>
<dbReference type="CDD" id="cd10170">
    <property type="entry name" value="ASKHA_NBD_HSP70"/>
    <property type="match status" value="1"/>
</dbReference>
<evidence type="ECO:0000313" key="1">
    <source>
        <dbReference type="EMBL" id="KLO13814.1"/>
    </source>
</evidence>